<organism evidence="1 2">
    <name type="scientific">Pristionchus mayeri</name>
    <dbReference type="NCBI Taxonomy" id="1317129"/>
    <lineage>
        <taxon>Eukaryota</taxon>
        <taxon>Metazoa</taxon>
        <taxon>Ecdysozoa</taxon>
        <taxon>Nematoda</taxon>
        <taxon>Chromadorea</taxon>
        <taxon>Rhabditida</taxon>
        <taxon>Rhabditina</taxon>
        <taxon>Diplogasteromorpha</taxon>
        <taxon>Diplogasteroidea</taxon>
        <taxon>Neodiplogasteridae</taxon>
        <taxon>Pristionchus</taxon>
    </lineage>
</organism>
<name>A0AAN5C9Z3_9BILA</name>
<reference evidence="2" key="1">
    <citation type="submission" date="2022-10" db="EMBL/GenBank/DDBJ databases">
        <title>Genome assembly of Pristionchus species.</title>
        <authorList>
            <person name="Yoshida K."/>
            <person name="Sommer R.J."/>
        </authorList>
    </citation>
    <scope>NUCLEOTIDE SEQUENCE [LARGE SCALE GENOMIC DNA]</scope>
    <source>
        <strain evidence="2">RS5460</strain>
    </source>
</reference>
<feature type="non-terminal residue" evidence="1">
    <location>
        <position position="1"/>
    </location>
</feature>
<keyword evidence="2" id="KW-1185">Reference proteome</keyword>
<gene>
    <name evidence="1" type="ORF">PMAYCL1PPCAC_13683</name>
</gene>
<dbReference type="EMBL" id="BTRK01000003">
    <property type="protein sequence ID" value="GMR43488.1"/>
    <property type="molecule type" value="Genomic_DNA"/>
</dbReference>
<proteinExistence type="predicted"/>
<evidence type="ECO:0000313" key="1">
    <source>
        <dbReference type="EMBL" id="GMR43488.1"/>
    </source>
</evidence>
<dbReference type="Proteomes" id="UP001328107">
    <property type="component" value="Unassembled WGS sequence"/>
</dbReference>
<protein>
    <submittedName>
        <fullName evidence="1">Uncharacterized protein</fullName>
    </submittedName>
</protein>
<sequence length="182" mass="20718">NEVFYRKNPHKNSLTCFKGYYAINHSRKELEIYRIDEDMTKGDGIRINVEGVPLFTGSDAFHRGNIIVCVGGGKVPKATRKNENVIVCKSQDFFQPDIVANEESDLVFIGCFESNNIKVLNTTTLEIGEIPFKRPPGCKPSAFDRFAEIRDGSLTMMMADGKGNQHLWRTTLSEEYFEVRRE</sequence>
<dbReference type="AlphaFoldDB" id="A0AAN5C9Z3"/>
<evidence type="ECO:0000313" key="2">
    <source>
        <dbReference type="Proteomes" id="UP001328107"/>
    </source>
</evidence>
<accession>A0AAN5C9Z3</accession>
<feature type="non-terminal residue" evidence="1">
    <location>
        <position position="182"/>
    </location>
</feature>
<comment type="caution">
    <text evidence="1">The sequence shown here is derived from an EMBL/GenBank/DDBJ whole genome shotgun (WGS) entry which is preliminary data.</text>
</comment>